<dbReference type="InterPro" id="IPR000719">
    <property type="entry name" value="Prot_kinase_dom"/>
</dbReference>
<evidence type="ECO:0000256" key="4">
    <source>
        <dbReference type="ARBA" id="ARBA00047811"/>
    </source>
</evidence>
<dbReference type="GO" id="GO:0005524">
    <property type="term" value="F:ATP binding"/>
    <property type="evidence" value="ECO:0007669"/>
    <property type="project" value="UniProtKB-KW"/>
</dbReference>
<dbReference type="GO" id="GO:0005737">
    <property type="term" value="C:cytoplasm"/>
    <property type="evidence" value="ECO:0007669"/>
    <property type="project" value="TreeGrafter"/>
</dbReference>
<dbReference type="AlphaFoldDB" id="G0S7K2"/>
<dbReference type="PANTHER" id="PTHR24056">
    <property type="entry name" value="CELL DIVISION PROTEIN KINASE"/>
    <property type="match status" value="1"/>
</dbReference>
<feature type="domain" description="Protein kinase" evidence="6">
    <location>
        <begin position="85"/>
        <end position="382"/>
    </location>
</feature>
<dbReference type="HOGENOM" id="CLU_000288_181_6_1"/>
<dbReference type="GO" id="GO:0010468">
    <property type="term" value="P:regulation of gene expression"/>
    <property type="evidence" value="ECO:0007669"/>
    <property type="project" value="TreeGrafter"/>
</dbReference>
<evidence type="ECO:0000259" key="6">
    <source>
        <dbReference type="PROSITE" id="PS50011"/>
    </source>
</evidence>
<dbReference type="eggNOG" id="KOG0594">
    <property type="taxonomic scope" value="Eukaryota"/>
</dbReference>
<dbReference type="Proteomes" id="UP000008066">
    <property type="component" value="Unassembled WGS sequence"/>
</dbReference>
<dbReference type="OMA" id="FELWTVF"/>
<evidence type="ECO:0000313" key="7">
    <source>
        <dbReference type="EMBL" id="EGS21793.1"/>
    </source>
</evidence>
<name>G0S7K2_CHATD</name>
<dbReference type="GeneID" id="18257699"/>
<dbReference type="GO" id="GO:0030332">
    <property type="term" value="F:cyclin binding"/>
    <property type="evidence" value="ECO:0007669"/>
    <property type="project" value="TreeGrafter"/>
</dbReference>
<dbReference type="GO" id="GO:0007165">
    <property type="term" value="P:signal transduction"/>
    <property type="evidence" value="ECO:0007669"/>
    <property type="project" value="TreeGrafter"/>
</dbReference>
<reference evidence="7 8" key="1">
    <citation type="journal article" date="2011" name="Cell">
        <title>Insight into structure and assembly of the nuclear pore complex by utilizing the genome of a eukaryotic thermophile.</title>
        <authorList>
            <person name="Amlacher S."/>
            <person name="Sarges P."/>
            <person name="Flemming D."/>
            <person name="van Noort V."/>
            <person name="Kunze R."/>
            <person name="Devos D.P."/>
            <person name="Arumugam M."/>
            <person name="Bork P."/>
            <person name="Hurt E."/>
        </authorList>
    </citation>
    <scope>NUCLEOTIDE SEQUENCE [LARGE SCALE GENOMIC DNA]</scope>
    <source>
        <strain evidence="8">DSM 1495 / CBS 144.50 / IMI 039719</strain>
    </source>
</reference>
<comment type="catalytic activity">
    <reaction evidence="5">
        <text>L-seryl-[protein] + ATP = O-phospho-L-seryl-[protein] + ADP + H(+)</text>
        <dbReference type="Rhea" id="RHEA:17989"/>
        <dbReference type="Rhea" id="RHEA-COMP:9863"/>
        <dbReference type="Rhea" id="RHEA-COMP:11604"/>
        <dbReference type="ChEBI" id="CHEBI:15378"/>
        <dbReference type="ChEBI" id="CHEBI:29999"/>
        <dbReference type="ChEBI" id="CHEBI:30616"/>
        <dbReference type="ChEBI" id="CHEBI:83421"/>
        <dbReference type="ChEBI" id="CHEBI:456216"/>
        <dbReference type="EC" id="2.7.11.22"/>
    </reaction>
</comment>
<dbReference type="GO" id="GO:0010389">
    <property type="term" value="P:regulation of G2/M transition of mitotic cell cycle"/>
    <property type="evidence" value="ECO:0007669"/>
    <property type="project" value="TreeGrafter"/>
</dbReference>
<evidence type="ECO:0000256" key="1">
    <source>
        <dbReference type="ARBA" id="ARBA00012425"/>
    </source>
</evidence>
<evidence type="ECO:0000256" key="2">
    <source>
        <dbReference type="ARBA" id="ARBA00022741"/>
    </source>
</evidence>
<dbReference type="Gene3D" id="3.30.200.20">
    <property type="entry name" value="Phosphorylase Kinase, domain 1"/>
    <property type="match status" value="1"/>
</dbReference>
<dbReference type="GO" id="GO:0000307">
    <property type="term" value="C:cyclin-dependent protein kinase holoenzyme complex"/>
    <property type="evidence" value="ECO:0007669"/>
    <property type="project" value="TreeGrafter"/>
</dbReference>
<gene>
    <name evidence="7" type="ORF">CTHT_0036610</name>
</gene>
<dbReference type="SMART" id="SM00220">
    <property type="entry name" value="S_TKc"/>
    <property type="match status" value="1"/>
</dbReference>
<dbReference type="InterPro" id="IPR050108">
    <property type="entry name" value="CDK"/>
</dbReference>
<keyword evidence="2" id="KW-0547">Nucleotide-binding</keyword>
<proteinExistence type="predicted"/>
<evidence type="ECO:0000313" key="8">
    <source>
        <dbReference type="Proteomes" id="UP000008066"/>
    </source>
</evidence>
<dbReference type="SMR" id="G0S7K2"/>
<dbReference type="Gene3D" id="1.10.510.10">
    <property type="entry name" value="Transferase(Phosphotransferase) domain 1"/>
    <property type="match status" value="1"/>
</dbReference>
<dbReference type="STRING" id="759272.G0S7K2"/>
<comment type="catalytic activity">
    <reaction evidence="4">
        <text>L-threonyl-[protein] + ATP = O-phospho-L-threonyl-[protein] + ADP + H(+)</text>
        <dbReference type="Rhea" id="RHEA:46608"/>
        <dbReference type="Rhea" id="RHEA-COMP:11060"/>
        <dbReference type="Rhea" id="RHEA-COMP:11605"/>
        <dbReference type="ChEBI" id="CHEBI:15378"/>
        <dbReference type="ChEBI" id="CHEBI:30013"/>
        <dbReference type="ChEBI" id="CHEBI:30616"/>
        <dbReference type="ChEBI" id="CHEBI:61977"/>
        <dbReference type="ChEBI" id="CHEBI:456216"/>
        <dbReference type="EC" id="2.7.11.22"/>
    </reaction>
</comment>
<dbReference type="PANTHER" id="PTHR24056:SF576">
    <property type="entry name" value="SERINE_THREONINE-PROTEIN KINASE CSK1"/>
    <property type="match status" value="1"/>
</dbReference>
<keyword evidence="3" id="KW-0067">ATP-binding</keyword>
<dbReference type="PROSITE" id="PS50011">
    <property type="entry name" value="PROTEIN_KINASE_DOM"/>
    <property type="match status" value="1"/>
</dbReference>
<dbReference type="SUPFAM" id="SSF56112">
    <property type="entry name" value="Protein kinase-like (PK-like)"/>
    <property type="match status" value="1"/>
</dbReference>
<dbReference type="RefSeq" id="XP_006694089.1">
    <property type="nucleotide sequence ID" value="XM_006694026.1"/>
</dbReference>
<dbReference type="InterPro" id="IPR011009">
    <property type="entry name" value="Kinase-like_dom_sf"/>
</dbReference>
<dbReference type="KEGG" id="cthr:CTHT_0036610"/>
<evidence type="ECO:0000256" key="5">
    <source>
        <dbReference type="ARBA" id="ARBA00048367"/>
    </source>
</evidence>
<dbReference type="GO" id="GO:0000082">
    <property type="term" value="P:G1/S transition of mitotic cell cycle"/>
    <property type="evidence" value="ECO:0007669"/>
    <property type="project" value="TreeGrafter"/>
</dbReference>
<accession>G0S7K2</accession>
<keyword evidence="8" id="KW-1185">Reference proteome</keyword>
<sequence length="390" mass="43634">MTASDWRSSLTAAERYDNIYRLTKSGVAARLGKSAYNIENEAYKTCKTRDEYDEICNPPGDAEAPLADLDNVGLEGGEPKTIGSYSDCRYVAGGVTAEVYRSKSNALKVIVETRDMKPHNPRREAKILESLRGGPGVIPLLEVFHDQNQRLVLVFPFMPVSLAHVMEKVTAPLPDPFLRHVFTEFFKGLDFIHSQGIIHRDIKPSAILIESTKAFTTKPHVYISDFGTAWHPEFSSSDEPADEKILDVGTSQYRAPEALFGHKSYTTALDLWAAGIVLAECIKPSHKPIFESRPAHEDGSQLGLILSIFKTLGSPTKENWPEAENFKTPPFEFYRSFEGVEGGWEGILPTVRKEWRELVKALVKYESAWRVTARQALDFPCLKGPEVEDS</sequence>
<dbReference type="EC" id="2.7.11.22" evidence="1"/>
<dbReference type="OrthoDB" id="413582at2759"/>
<evidence type="ECO:0000256" key="3">
    <source>
        <dbReference type="ARBA" id="ARBA00022840"/>
    </source>
</evidence>
<organism evidence="8">
    <name type="scientific">Chaetomium thermophilum (strain DSM 1495 / CBS 144.50 / IMI 039719)</name>
    <name type="common">Thermochaetoides thermophila</name>
    <dbReference type="NCBI Taxonomy" id="759272"/>
    <lineage>
        <taxon>Eukaryota</taxon>
        <taxon>Fungi</taxon>
        <taxon>Dikarya</taxon>
        <taxon>Ascomycota</taxon>
        <taxon>Pezizomycotina</taxon>
        <taxon>Sordariomycetes</taxon>
        <taxon>Sordariomycetidae</taxon>
        <taxon>Sordariales</taxon>
        <taxon>Chaetomiaceae</taxon>
        <taxon>Thermochaetoides</taxon>
    </lineage>
</organism>
<dbReference type="EMBL" id="GL988041">
    <property type="protein sequence ID" value="EGS21793.1"/>
    <property type="molecule type" value="Genomic_DNA"/>
</dbReference>
<protein>
    <recommendedName>
        <fullName evidence="1">cyclin-dependent kinase</fullName>
        <ecNumber evidence="1">2.7.11.22</ecNumber>
    </recommendedName>
</protein>
<dbReference type="GO" id="GO:0004693">
    <property type="term" value="F:cyclin-dependent protein serine/threonine kinase activity"/>
    <property type="evidence" value="ECO:0007669"/>
    <property type="project" value="UniProtKB-EC"/>
</dbReference>
<dbReference type="Pfam" id="PF00069">
    <property type="entry name" value="Pkinase"/>
    <property type="match status" value="1"/>
</dbReference>
<dbReference type="GO" id="GO:0005634">
    <property type="term" value="C:nucleus"/>
    <property type="evidence" value="ECO:0007669"/>
    <property type="project" value="TreeGrafter"/>
</dbReference>